<dbReference type="EMBL" id="JABEOU010000019">
    <property type="protein sequence ID" value="NNG56897.1"/>
    <property type="molecule type" value="Genomic_DNA"/>
</dbReference>
<gene>
    <name evidence="1" type="ORF">HKX06_05805</name>
</gene>
<comment type="caution">
    <text evidence="1">The sequence shown here is derived from an EMBL/GenBank/DDBJ whole genome shotgun (WGS) entry which is preliminary data.</text>
</comment>
<evidence type="ECO:0000313" key="1">
    <source>
        <dbReference type="EMBL" id="NNG56897.1"/>
    </source>
</evidence>
<sequence length="51" mass="5546">MPVPFVMQSLLSGGRGKRLTGRESFASRDTRAVPGKVDLVGLTTKDEQLDQ</sequence>
<name>A0A7Y2KMW6_SPHPI</name>
<accession>A0A7Y2KMW6</accession>
<evidence type="ECO:0000313" key="2">
    <source>
        <dbReference type="Proteomes" id="UP000550136"/>
    </source>
</evidence>
<dbReference type="RefSeq" id="WP_007406474.1">
    <property type="nucleotide sequence ID" value="NZ_AP023323.1"/>
</dbReference>
<dbReference type="Proteomes" id="UP000550136">
    <property type="component" value="Unassembled WGS sequence"/>
</dbReference>
<protein>
    <submittedName>
        <fullName evidence="1">Uncharacterized protein</fullName>
    </submittedName>
</protein>
<organism evidence="1 2">
    <name type="scientific">Sphingomonas paucimobilis</name>
    <name type="common">Pseudomonas paucimobilis</name>
    <dbReference type="NCBI Taxonomy" id="13689"/>
    <lineage>
        <taxon>Bacteria</taxon>
        <taxon>Pseudomonadati</taxon>
        <taxon>Pseudomonadota</taxon>
        <taxon>Alphaproteobacteria</taxon>
        <taxon>Sphingomonadales</taxon>
        <taxon>Sphingomonadaceae</taxon>
        <taxon>Sphingomonas</taxon>
    </lineage>
</organism>
<proteinExistence type="predicted"/>
<dbReference type="AlphaFoldDB" id="A0A7Y2KMW6"/>
<reference evidence="1 2" key="1">
    <citation type="submission" date="2020-05" db="EMBL/GenBank/DDBJ databases">
        <title>Draft Genome Sequences of Sphingomonas sp. Isolated from the International Space Station.</title>
        <authorList>
            <person name="Bijlani S."/>
            <person name="Singh N.K."/>
            <person name="Mason C.E."/>
            <person name="Wang C.C."/>
            <person name="Venkateswaran K."/>
        </authorList>
    </citation>
    <scope>NUCLEOTIDE SEQUENCE [LARGE SCALE GENOMIC DNA]</scope>
    <source>
        <strain evidence="1 2">FKI-L5-BR-P1</strain>
    </source>
</reference>